<name>A0A820MJ05_9BILA</name>
<dbReference type="AlphaFoldDB" id="A0A820MJ05"/>
<organism evidence="1 2">
    <name type="scientific">Rotaria sordida</name>
    <dbReference type="NCBI Taxonomy" id="392033"/>
    <lineage>
        <taxon>Eukaryota</taxon>
        <taxon>Metazoa</taxon>
        <taxon>Spiralia</taxon>
        <taxon>Gnathifera</taxon>
        <taxon>Rotifera</taxon>
        <taxon>Eurotatoria</taxon>
        <taxon>Bdelloidea</taxon>
        <taxon>Philodinida</taxon>
        <taxon>Philodinidae</taxon>
        <taxon>Rotaria</taxon>
    </lineage>
</organism>
<proteinExistence type="predicted"/>
<dbReference type="GO" id="GO:0005506">
    <property type="term" value="F:iron ion binding"/>
    <property type="evidence" value="ECO:0007669"/>
    <property type="project" value="InterPro"/>
</dbReference>
<evidence type="ECO:0000313" key="1">
    <source>
        <dbReference type="EMBL" id="CAF4373441.1"/>
    </source>
</evidence>
<protein>
    <submittedName>
        <fullName evidence="1">Uncharacterized protein</fullName>
    </submittedName>
</protein>
<dbReference type="Gene3D" id="1.10.630.10">
    <property type="entry name" value="Cytochrome P450"/>
    <property type="match status" value="1"/>
</dbReference>
<evidence type="ECO:0000313" key="2">
    <source>
        <dbReference type="Proteomes" id="UP000663836"/>
    </source>
</evidence>
<sequence length="124" mass="14853">MDTIWSCGFGLETDMQNNINNPYLIFSQNIFNEDNTFRILVLLSLFITELNTVWLKLYHISNFIRYWLPRIFPLTRKFIQEIPDLWIIRQAYTMMEKRGQMAPTNRTDLIQLMLESASNEDLIQ</sequence>
<dbReference type="EMBL" id="CAJOBD010058017">
    <property type="protein sequence ID" value="CAF4373441.1"/>
    <property type="molecule type" value="Genomic_DNA"/>
</dbReference>
<feature type="non-terminal residue" evidence="1">
    <location>
        <position position="124"/>
    </location>
</feature>
<reference evidence="1" key="1">
    <citation type="submission" date="2021-02" db="EMBL/GenBank/DDBJ databases">
        <authorList>
            <person name="Nowell W R."/>
        </authorList>
    </citation>
    <scope>NUCLEOTIDE SEQUENCE</scope>
</reference>
<dbReference type="InterPro" id="IPR036396">
    <property type="entry name" value="Cyt_P450_sf"/>
</dbReference>
<dbReference type="Proteomes" id="UP000663836">
    <property type="component" value="Unassembled WGS sequence"/>
</dbReference>
<gene>
    <name evidence="1" type="ORF">JBS370_LOCUS42609</name>
</gene>
<dbReference type="GO" id="GO:0016705">
    <property type="term" value="F:oxidoreductase activity, acting on paired donors, with incorporation or reduction of molecular oxygen"/>
    <property type="evidence" value="ECO:0007669"/>
    <property type="project" value="InterPro"/>
</dbReference>
<comment type="caution">
    <text evidence="1">The sequence shown here is derived from an EMBL/GenBank/DDBJ whole genome shotgun (WGS) entry which is preliminary data.</text>
</comment>
<dbReference type="GO" id="GO:0020037">
    <property type="term" value="F:heme binding"/>
    <property type="evidence" value="ECO:0007669"/>
    <property type="project" value="InterPro"/>
</dbReference>
<accession>A0A820MJ05</accession>
<dbReference type="GO" id="GO:0004497">
    <property type="term" value="F:monooxygenase activity"/>
    <property type="evidence" value="ECO:0007669"/>
    <property type="project" value="InterPro"/>
</dbReference>